<keyword evidence="2" id="KW-1185">Reference proteome</keyword>
<evidence type="ECO:0008006" key="3">
    <source>
        <dbReference type="Google" id="ProtNLM"/>
    </source>
</evidence>
<dbReference type="RefSeq" id="WP_131908543.1">
    <property type="nucleotide sequence ID" value="NZ_SMFM01000001.1"/>
</dbReference>
<sequence>MSTLDIKLEIFDKLKEVEDIALLNRIMNLLKNTDQTEDYHLNEDELNIIRKSEDDITAGNVISQKQLDKEDLEWLSKL</sequence>
<dbReference type="EMBL" id="SMFM01000001">
    <property type="protein sequence ID" value="TDD78796.1"/>
    <property type="molecule type" value="Genomic_DNA"/>
</dbReference>
<dbReference type="Proteomes" id="UP000295278">
    <property type="component" value="Unassembled WGS sequence"/>
</dbReference>
<dbReference type="AlphaFoldDB" id="A0A4R5B3J2"/>
<proteinExistence type="predicted"/>
<name>A0A4R5B3J2_9FLAO</name>
<reference evidence="1 2" key="1">
    <citation type="submission" date="2019-03" db="EMBL/GenBank/DDBJ databases">
        <title>Flavobacterium AT-3-2 sp. nov., isolated from arctic soil.</title>
        <authorList>
            <person name="Chaudhary D.K."/>
        </authorList>
    </citation>
    <scope>NUCLEOTIDE SEQUENCE [LARGE SCALE GENOMIC DNA]</scope>
    <source>
        <strain evidence="1 2">AT-3-2</strain>
    </source>
</reference>
<protein>
    <recommendedName>
        <fullName evidence="3">Addiction module protein</fullName>
    </recommendedName>
</protein>
<organism evidence="1 2">
    <name type="scientific">Flavobacterium caseinilyticum</name>
    <dbReference type="NCBI Taxonomy" id="2541732"/>
    <lineage>
        <taxon>Bacteria</taxon>
        <taxon>Pseudomonadati</taxon>
        <taxon>Bacteroidota</taxon>
        <taxon>Flavobacteriia</taxon>
        <taxon>Flavobacteriales</taxon>
        <taxon>Flavobacteriaceae</taxon>
        <taxon>Flavobacterium</taxon>
    </lineage>
</organism>
<evidence type="ECO:0000313" key="1">
    <source>
        <dbReference type="EMBL" id="TDD78796.1"/>
    </source>
</evidence>
<dbReference type="OrthoDB" id="1262144at2"/>
<accession>A0A4R5B3J2</accession>
<evidence type="ECO:0000313" key="2">
    <source>
        <dbReference type="Proteomes" id="UP000295278"/>
    </source>
</evidence>
<gene>
    <name evidence="1" type="ORF">E0F89_03970</name>
</gene>
<comment type="caution">
    <text evidence="1">The sequence shown here is derived from an EMBL/GenBank/DDBJ whole genome shotgun (WGS) entry which is preliminary data.</text>
</comment>